<protein>
    <submittedName>
        <fullName evidence="2">Uncharacterized protein</fullName>
    </submittedName>
</protein>
<evidence type="ECO:0000256" key="1">
    <source>
        <dbReference type="SAM" id="MobiDB-lite"/>
    </source>
</evidence>
<dbReference type="Proteomes" id="UP000324194">
    <property type="component" value="Chromosome 1"/>
</dbReference>
<gene>
    <name evidence="2" type="ORF">AQUSIP_13060</name>
</gene>
<evidence type="ECO:0000313" key="2">
    <source>
        <dbReference type="EMBL" id="VVC76005.1"/>
    </source>
</evidence>
<evidence type="ECO:0000313" key="3">
    <source>
        <dbReference type="Proteomes" id="UP000324194"/>
    </source>
</evidence>
<organism evidence="2 3">
    <name type="scientific">Aquicella siphonis</name>
    <dbReference type="NCBI Taxonomy" id="254247"/>
    <lineage>
        <taxon>Bacteria</taxon>
        <taxon>Pseudomonadati</taxon>
        <taxon>Pseudomonadota</taxon>
        <taxon>Gammaproteobacteria</taxon>
        <taxon>Legionellales</taxon>
        <taxon>Coxiellaceae</taxon>
        <taxon>Aquicella</taxon>
    </lineage>
</organism>
<reference evidence="2 3" key="1">
    <citation type="submission" date="2019-08" db="EMBL/GenBank/DDBJ databases">
        <authorList>
            <person name="Guy L."/>
        </authorList>
    </citation>
    <scope>NUCLEOTIDE SEQUENCE [LARGE SCALE GENOMIC DNA]</scope>
    <source>
        <strain evidence="2 3">SGT-108</strain>
    </source>
</reference>
<dbReference type="RefSeq" id="WP_148339261.1">
    <property type="nucleotide sequence ID" value="NZ_LR699119.1"/>
</dbReference>
<accession>A0A5E4PHD3</accession>
<keyword evidence="3" id="KW-1185">Reference proteome</keyword>
<name>A0A5E4PHD3_9COXI</name>
<sequence length="482" mass="52936">MSLTKEKRDALDDSDFAVPETRQLPIKNTNNDKIHTRMAWQMLDRTKGLTDEQRNLARERILRRAHELGMDTSEWENHKASDDNDDEYFEGANFSFSALAMEIPDKVVDHPNQVPFKGVLTKLDEPSDNPLNGSNGKRVVIPKGVAEEALPSLLGMAIDFTDDLTGHDVKKKIGLITEANIIGNEIQIAGFFYGADFPDEVKRIHAEKAQLGFSYEAQARVRNMNDDPLVVKNCVFTGAAVLYKDCAAYTTTSLTAKSEKTNMNDKAQDKPSKGADKPAIESKVVEMLESISSRIEKIEASMEKKADKIEAGSVQAMIKPHADALRNCAAGMQAAGIGMHAERGHVNLLNKMADHMEAQAVLGQVPHIYQAPDFLYAGKADEKKDDIKTNSTIKDLKDAIAGITSQLSDIQKQQFHAASEPERKTITPAIAKLLAKAGITADDAEGKKLTVEEVDKLLANKGLPVATRIAAKMELKETGRMV</sequence>
<dbReference type="EMBL" id="LR699119">
    <property type="protein sequence ID" value="VVC76005.1"/>
    <property type="molecule type" value="Genomic_DNA"/>
</dbReference>
<dbReference type="OrthoDB" id="4870048at2"/>
<feature type="region of interest" description="Disordered" evidence="1">
    <location>
        <begin position="258"/>
        <end position="277"/>
    </location>
</feature>
<dbReference type="KEGG" id="asip:AQUSIP_13060"/>
<proteinExistence type="predicted"/>
<dbReference type="AlphaFoldDB" id="A0A5E4PHD3"/>